<dbReference type="Gramene" id="rna32535">
    <property type="protein sequence ID" value="RHN57045.1"/>
    <property type="gene ID" value="gene32535"/>
</dbReference>
<dbReference type="EMBL" id="CM001221">
    <property type="protein sequence ID" value="AES99480.2"/>
    <property type="molecule type" value="Genomic_DNA"/>
</dbReference>
<feature type="compositionally biased region" description="Polar residues" evidence="1">
    <location>
        <begin position="54"/>
        <end position="82"/>
    </location>
</feature>
<evidence type="ECO:0000256" key="1">
    <source>
        <dbReference type="SAM" id="MobiDB-lite"/>
    </source>
</evidence>
<dbReference type="eggNOG" id="ENOG502S1FS">
    <property type="taxonomic scope" value="Eukaryota"/>
</dbReference>
<evidence type="ECO:0000313" key="6">
    <source>
        <dbReference type="Proteomes" id="UP000265566"/>
    </source>
</evidence>
<name>G7K227_MEDTR</name>
<organism evidence="2 5">
    <name type="scientific">Medicago truncatula</name>
    <name type="common">Barrel medic</name>
    <name type="synonym">Medicago tribuloides</name>
    <dbReference type="NCBI Taxonomy" id="3880"/>
    <lineage>
        <taxon>Eukaryota</taxon>
        <taxon>Viridiplantae</taxon>
        <taxon>Streptophyta</taxon>
        <taxon>Embryophyta</taxon>
        <taxon>Tracheophyta</taxon>
        <taxon>Spermatophyta</taxon>
        <taxon>Magnoliopsida</taxon>
        <taxon>eudicotyledons</taxon>
        <taxon>Gunneridae</taxon>
        <taxon>Pentapetalae</taxon>
        <taxon>rosids</taxon>
        <taxon>fabids</taxon>
        <taxon>Fabales</taxon>
        <taxon>Fabaceae</taxon>
        <taxon>Papilionoideae</taxon>
        <taxon>50 kb inversion clade</taxon>
        <taxon>NPAAA clade</taxon>
        <taxon>Hologalegina</taxon>
        <taxon>IRL clade</taxon>
        <taxon>Trifolieae</taxon>
        <taxon>Medicago</taxon>
    </lineage>
</organism>
<evidence type="ECO:0000313" key="3">
    <source>
        <dbReference type="EMBL" id="RHN57045.1"/>
    </source>
</evidence>
<dbReference type="Proteomes" id="UP000002051">
    <property type="component" value="Chromosome 5"/>
</dbReference>
<dbReference type="EMBL" id="PSQE01000005">
    <property type="protein sequence ID" value="RHN57045.1"/>
    <property type="molecule type" value="Genomic_DNA"/>
</dbReference>
<reference evidence="3" key="5">
    <citation type="journal article" date="2018" name="Nat. Plants">
        <title>Whole-genome landscape of Medicago truncatula symbiotic genes.</title>
        <authorList>
            <person name="Pecrix Y."/>
            <person name="Gamas P."/>
            <person name="Carrere S."/>
        </authorList>
    </citation>
    <scope>NUCLEOTIDE SEQUENCE</scope>
    <source>
        <tissue evidence="3">Leaves</tissue>
    </source>
</reference>
<dbReference type="KEGG" id="mtr:11409665"/>
<dbReference type="Proteomes" id="UP000265566">
    <property type="component" value="Chromosome 5"/>
</dbReference>
<reference evidence="6" key="4">
    <citation type="journal article" date="2018" name="Nat. Plants">
        <title>Whole-genome landscape of Medicago truncatula symbiotic genes.</title>
        <authorList>
            <person name="Pecrix Y."/>
            <person name="Staton S.E."/>
            <person name="Sallet E."/>
            <person name="Lelandais-Briere C."/>
            <person name="Moreau S."/>
            <person name="Carrere S."/>
            <person name="Blein T."/>
            <person name="Jardinaud M.F."/>
            <person name="Latrasse D."/>
            <person name="Zouine M."/>
            <person name="Zahm M."/>
            <person name="Kreplak J."/>
            <person name="Mayjonade B."/>
            <person name="Satge C."/>
            <person name="Perez M."/>
            <person name="Cauet S."/>
            <person name="Marande W."/>
            <person name="Chantry-Darmon C."/>
            <person name="Lopez-Roques C."/>
            <person name="Bouchez O."/>
            <person name="Berard A."/>
            <person name="Debelle F."/>
            <person name="Munos S."/>
            <person name="Bendahmane A."/>
            <person name="Berges H."/>
            <person name="Niebel A."/>
            <person name="Buitink J."/>
            <person name="Frugier F."/>
            <person name="Benhamed M."/>
            <person name="Crespi M."/>
            <person name="Gouzy J."/>
            <person name="Gamas P."/>
        </authorList>
    </citation>
    <scope>NUCLEOTIDE SEQUENCE [LARGE SCALE GENOMIC DNA]</scope>
    <source>
        <strain evidence="6">cv. Jemalong A17</strain>
    </source>
</reference>
<accession>A0A0C3XR43</accession>
<reference evidence="2 5" key="1">
    <citation type="journal article" date="2011" name="Nature">
        <title>The Medicago genome provides insight into the evolution of rhizobial symbioses.</title>
        <authorList>
            <person name="Young N.D."/>
            <person name="Debelle F."/>
            <person name="Oldroyd G.E."/>
            <person name="Geurts R."/>
            <person name="Cannon S.B."/>
            <person name="Udvardi M.K."/>
            <person name="Benedito V.A."/>
            <person name="Mayer K.F."/>
            <person name="Gouzy J."/>
            <person name="Schoof H."/>
            <person name="Van de Peer Y."/>
            <person name="Proost S."/>
            <person name="Cook D.R."/>
            <person name="Meyers B.C."/>
            <person name="Spannagl M."/>
            <person name="Cheung F."/>
            <person name="De Mita S."/>
            <person name="Krishnakumar V."/>
            <person name="Gundlach H."/>
            <person name="Zhou S."/>
            <person name="Mudge J."/>
            <person name="Bharti A.K."/>
            <person name="Murray J.D."/>
            <person name="Naoumkina M.A."/>
            <person name="Rosen B."/>
            <person name="Silverstein K.A."/>
            <person name="Tang H."/>
            <person name="Rombauts S."/>
            <person name="Zhao P.X."/>
            <person name="Zhou P."/>
            <person name="Barbe V."/>
            <person name="Bardou P."/>
            <person name="Bechner M."/>
            <person name="Bellec A."/>
            <person name="Berger A."/>
            <person name="Berges H."/>
            <person name="Bidwell S."/>
            <person name="Bisseling T."/>
            <person name="Choisne N."/>
            <person name="Couloux A."/>
            <person name="Denny R."/>
            <person name="Deshpande S."/>
            <person name="Dai X."/>
            <person name="Doyle J.J."/>
            <person name="Dudez A.M."/>
            <person name="Farmer A.D."/>
            <person name="Fouteau S."/>
            <person name="Franken C."/>
            <person name="Gibelin C."/>
            <person name="Gish J."/>
            <person name="Goldstein S."/>
            <person name="Gonzalez A.J."/>
            <person name="Green P.J."/>
            <person name="Hallab A."/>
            <person name="Hartog M."/>
            <person name="Hua A."/>
            <person name="Humphray S.J."/>
            <person name="Jeong D.H."/>
            <person name="Jing Y."/>
            <person name="Jocker A."/>
            <person name="Kenton S.M."/>
            <person name="Kim D.J."/>
            <person name="Klee K."/>
            <person name="Lai H."/>
            <person name="Lang C."/>
            <person name="Lin S."/>
            <person name="Macmil S.L."/>
            <person name="Magdelenat G."/>
            <person name="Matthews L."/>
            <person name="McCorrison J."/>
            <person name="Monaghan E.L."/>
            <person name="Mun J.H."/>
            <person name="Najar F.Z."/>
            <person name="Nicholson C."/>
            <person name="Noirot C."/>
            <person name="O'Bleness M."/>
            <person name="Paule C.R."/>
            <person name="Poulain J."/>
            <person name="Prion F."/>
            <person name="Qin B."/>
            <person name="Qu C."/>
            <person name="Retzel E.F."/>
            <person name="Riddle C."/>
            <person name="Sallet E."/>
            <person name="Samain S."/>
            <person name="Samson N."/>
            <person name="Sanders I."/>
            <person name="Saurat O."/>
            <person name="Scarpelli C."/>
            <person name="Schiex T."/>
            <person name="Segurens B."/>
            <person name="Severin A.J."/>
            <person name="Sherrier D.J."/>
            <person name="Shi R."/>
            <person name="Sims S."/>
            <person name="Singer S.R."/>
            <person name="Sinharoy S."/>
            <person name="Sterck L."/>
            <person name="Viollet A."/>
            <person name="Wang B.B."/>
            <person name="Wang K."/>
            <person name="Wang M."/>
            <person name="Wang X."/>
            <person name="Warfsmann J."/>
            <person name="Weissenbach J."/>
            <person name="White D.D."/>
            <person name="White J.D."/>
            <person name="Wiley G.B."/>
            <person name="Wincker P."/>
            <person name="Xing Y."/>
            <person name="Yang L."/>
            <person name="Yao Z."/>
            <person name="Ying F."/>
            <person name="Zhai J."/>
            <person name="Zhou L."/>
            <person name="Zuber A."/>
            <person name="Denarie J."/>
            <person name="Dixon R.A."/>
            <person name="May G.D."/>
            <person name="Schwartz D.C."/>
            <person name="Rogers J."/>
            <person name="Quetier F."/>
            <person name="Town C.D."/>
            <person name="Roe B.A."/>
        </authorList>
    </citation>
    <scope>NUCLEOTIDE SEQUENCE [LARGE SCALE GENOMIC DNA]</scope>
    <source>
        <strain evidence="2">A17</strain>
        <strain evidence="4 5">cv. Jemalong A17</strain>
    </source>
</reference>
<dbReference type="EnsemblPlants" id="AES99480">
    <property type="protein sequence ID" value="AES99480"/>
    <property type="gene ID" value="MTR_5g081360"/>
</dbReference>
<evidence type="ECO:0000313" key="5">
    <source>
        <dbReference type="Proteomes" id="UP000002051"/>
    </source>
</evidence>
<proteinExistence type="predicted"/>
<dbReference type="PaxDb" id="3880-AES99480"/>
<reference evidence="4" key="3">
    <citation type="submission" date="2015-04" db="UniProtKB">
        <authorList>
            <consortium name="EnsemblPlants"/>
        </authorList>
    </citation>
    <scope>IDENTIFICATION</scope>
    <source>
        <strain evidence="4">cv. Jemalong A17</strain>
    </source>
</reference>
<feature type="compositionally biased region" description="Low complexity" evidence="1">
    <location>
        <begin position="25"/>
        <end position="40"/>
    </location>
</feature>
<sequence length="149" mass="16353">MDNNKKQAWSSSSSSTVKFDQLFGPKDPSSASSSSLFGSIFPPPPTPSVEGRGSRTQEVGSKNLGATGTTPSDGISYNKNTCTNYQNETMEPSYYSSSIYYGGQENYSPRNRTTEPHHVFKKDKNHGDHNGNNSSSASRGDWWEGSLYY</sequence>
<feature type="region of interest" description="Disordered" evidence="1">
    <location>
        <begin position="1"/>
        <end position="82"/>
    </location>
</feature>
<dbReference type="HOGENOM" id="CLU_107362_1_1_1"/>
<dbReference type="AlphaFoldDB" id="G7K227"/>
<accession>G7K227</accession>
<evidence type="ECO:0000313" key="4">
    <source>
        <dbReference type="EnsemblPlants" id="AES99480"/>
    </source>
</evidence>
<dbReference type="OrthoDB" id="1423981at2759"/>
<reference evidence="2 5" key="2">
    <citation type="journal article" date="2014" name="BMC Genomics">
        <title>An improved genome release (version Mt4.0) for the model legume Medicago truncatula.</title>
        <authorList>
            <person name="Tang H."/>
            <person name="Krishnakumar V."/>
            <person name="Bidwell S."/>
            <person name="Rosen B."/>
            <person name="Chan A."/>
            <person name="Zhou S."/>
            <person name="Gentzbittel L."/>
            <person name="Childs K.L."/>
            <person name="Yandell M."/>
            <person name="Gundlach H."/>
            <person name="Mayer K.F."/>
            <person name="Schwartz D.C."/>
            <person name="Town C.D."/>
        </authorList>
    </citation>
    <scope>GENOME REANNOTATION</scope>
    <source>
        <strain evidence="4 5">cv. Jemalong A17</strain>
    </source>
</reference>
<gene>
    <name evidence="4" type="primary">11409665</name>
    <name evidence="2" type="ordered locus">MTR_5g081360</name>
    <name evidence="3" type="ORF">MtrunA17_Chr5g0436131</name>
</gene>
<keyword evidence="5" id="KW-1185">Reference proteome</keyword>
<dbReference type="PANTHER" id="PTHR33738:SF21">
    <property type="entry name" value="TPRXL"/>
    <property type="match status" value="1"/>
</dbReference>
<evidence type="ECO:0000313" key="2">
    <source>
        <dbReference type="EMBL" id="AES99480.2"/>
    </source>
</evidence>
<dbReference type="STRING" id="3880.G7K227"/>
<protein>
    <submittedName>
        <fullName evidence="2 4">Uncharacterized protein</fullName>
    </submittedName>
</protein>
<feature type="region of interest" description="Disordered" evidence="1">
    <location>
        <begin position="96"/>
        <end position="149"/>
    </location>
</feature>
<dbReference type="PANTHER" id="PTHR33738">
    <property type="entry name" value="EMB|CAB82975.1"/>
    <property type="match status" value="1"/>
</dbReference>